<evidence type="ECO:0000256" key="1">
    <source>
        <dbReference type="SAM" id="Phobius"/>
    </source>
</evidence>
<gene>
    <name evidence="2" type="ORF">GCM10009759_79440</name>
</gene>
<keyword evidence="1" id="KW-0472">Membrane</keyword>
<reference evidence="3" key="1">
    <citation type="journal article" date="2019" name="Int. J. Syst. Evol. Microbiol.">
        <title>The Global Catalogue of Microorganisms (GCM) 10K type strain sequencing project: providing services to taxonomists for standard genome sequencing and annotation.</title>
        <authorList>
            <consortium name="The Broad Institute Genomics Platform"/>
            <consortium name="The Broad Institute Genome Sequencing Center for Infectious Disease"/>
            <person name="Wu L."/>
            <person name="Ma J."/>
        </authorList>
    </citation>
    <scope>NUCLEOTIDE SEQUENCE [LARGE SCALE GENOMIC DNA]</scope>
    <source>
        <strain evidence="3">JCM 14559</strain>
    </source>
</reference>
<sequence>MSQSSSNPQPQSSSSSESTLPQRWALIFQIAAFIGLIAGALTYAGMERPSLAGALLASMSAAGVALPVVNKLIA</sequence>
<evidence type="ECO:0000313" key="3">
    <source>
        <dbReference type="Proteomes" id="UP001500897"/>
    </source>
</evidence>
<name>A0ABP5K9Q0_9ACTN</name>
<organism evidence="2 3">
    <name type="scientific">Kitasatospora saccharophila</name>
    <dbReference type="NCBI Taxonomy" id="407973"/>
    <lineage>
        <taxon>Bacteria</taxon>
        <taxon>Bacillati</taxon>
        <taxon>Actinomycetota</taxon>
        <taxon>Actinomycetes</taxon>
        <taxon>Kitasatosporales</taxon>
        <taxon>Streptomycetaceae</taxon>
        <taxon>Kitasatospora</taxon>
    </lineage>
</organism>
<proteinExistence type="predicted"/>
<dbReference type="EMBL" id="BAAANS010000132">
    <property type="protein sequence ID" value="GAA2126954.1"/>
    <property type="molecule type" value="Genomic_DNA"/>
</dbReference>
<evidence type="ECO:0000313" key="2">
    <source>
        <dbReference type="EMBL" id="GAA2126954.1"/>
    </source>
</evidence>
<keyword evidence="1" id="KW-1133">Transmembrane helix</keyword>
<comment type="caution">
    <text evidence="2">The sequence shown here is derived from an EMBL/GenBank/DDBJ whole genome shotgun (WGS) entry which is preliminary data.</text>
</comment>
<keyword evidence="3" id="KW-1185">Reference proteome</keyword>
<feature type="transmembrane region" description="Helical" evidence="1">
    <location>
        <begin position="51"/>
        <end position="69"/>
    </location>
</feature>
<accession>A0ABP5K9Q0</accession>
<keyword evidence="1" id="KW-0812">Transmembrane</keyword>
<protein>
    <submittedName>
        <fullName evidence="2">Uncharacterized protein</fullName>
    </submittedName>
</protein>
<dbReference type="Proteomes" id="UP001500897">
    <property type="component" value="Unassembled WGS sequence"/>
</dbReference>
<dbReference type="RefSeq" id="WP_344559654.1">
    <property type="nucleotide sequence ID" value="NZ_BAAANS010000132.1"/>
</dbReference>
<feature type="transmembrane region" description="Helical" evidence="1">
    <location>
        <begin position="24"/>
        <end position="44"/>
    </location>
</feature>